<dbReference type="EC" id="5.6.2.4" evidence="5"/>
<evidence type="ECO:0000256" key="3">
    <source>
        <dbReference type="ARBA" id="ARBA00022840"/>
    </source>
</evidence>
<dbReference type="PANTHER" id="PTHR13710">
    <property type="entry name" value="DNA HELICASE RECQ FAMILY MEMBER"/>
    <property type="match status" value="1"/>
</dbReference>
<dbReference type="Pfam" id="PF12013">
    <property type="entry name" value="OrsD"/>
    <property type="match status" value="1"/>
</dbReference>
<dbReference type="Gene3D" id="3.40.50.300">
    <property type="entry name" value="P-loop containing nucleotide triphosphate hydrolases"/>
    <property type="match status" value="2"/>
</dbReference>
<dbReference type="Pfam" id="PF00270">
    <property type="entry name" value="DEAD"/>
    <property type="match status" value="1"/>
</dbReference>
<dbReference type="OrthoDB" id="2507344at2759"/>
<feature type="domain" description="Helicase C-terminal" evidence="10">
    <location>
        <begin position="1271"/>
        <end position="1432"/>
    </location>
</feature>
<evidence type="ECO:0000256" key="6">
    <source>
        <dbReference type="PROSITE-ProRule" id="PRU00042"/>
    </source>
</evidence>
<keyword evidence="12" id="KW-1185">Reference proteome</keyword>
<comment type="catalytic activity">
    <reaction evidence="4">
        <text>Couples ATP hydrolysis with the unwinding of duplex DNA by translocating in the 3'-5' direction.</text>
        <dbReference type="EC" id="5.6.2.4"/>
    </reaction>
</comment>
<proteinExistence type="inferred from homology"/>
<dbReference type="InterPro" id="IPR014001">
    <property type="entry name" value="Helicase_ATP-bd"/>
</dbReference>
<evidence type="ECO:0000313" key="12">
    <source>
        <dbReference type="Proteomes" id="UP000623687"/>
    </source>
</evidence>
<dbReference type="InterPro" id="IPR027417">
    <property type="entry name" value="P-loop_NTPase"/>
</dbReference>
<name>A0A8H7DR03_PLEOS</name>
<dbReference type="GO" id="GO:0009378">
    <property type="term" value="F:four-way junction helicase activity"/>
    <property type="evidence" value="ECO:0007669"/>
    <property type="project" value="TreeGrafter"/>
</dbReference>
<dbReference type="PANTHER" id="PTHR13710:SF154">
    <property type="entry name" value="RECQ HELICASE, PUTATIVE (AFU_ORTHOLOGUE AFUA_6G14720)-RELATED"/>
    <property type="match status" value="1"/>
</dbReference>
<evidence type="ECO:0000256" key="7">
    <source>
        <dbReference type="SAM" id="MobiDB-lite"/>
    </source>
</evidence>
<keyword evidence="6" id="KW-0862">Zinc</keyword>
<feature type="region of interest" description="Disordered" evidence="7">
    <location>
        <begin position="1472"/>
        <end position="1520"/>
    </location>
</feature>
<sequence length="1769" mass="198748">MPPCPHCGDEANSSHTPRVHPAEVSIKPNETTCFVIKRTASYSYPCPFCPEKHNREIDIRDHISNHHAGSHSTDRPHSPSLVMPSSSPSSSKRSIDLVEDQAVTPKRIRIHPTSPASLPIISPPSSVPYAISEPPSDFTLVPETPTSDLPIIKVTQLPPSTQQLPHSTRKPRRRETAKTFTLKDAGIYFHSPTRLLLCLECSSAVPAQHLATHINESCPQRIRFDIDRLASALQELGTNLSPLLPEGGFDRPIPILPVQQGWRCATPGPCFGHVFGSKTTKNMHQQAMHPQQTPIFVETKCQRIYNPCNFTKYVAINSTAPPDDFLPPKSSWRDLKKQLQDQGALTLEDHRLITHTQLSPLENVTKWHLTLPGAHLGFAHTYSRPPAPELAPSNFHRIFDAFKYYIVHIVAPVLEKRSNTMLLRLINSPDKGNCERYPFRLPQNQKTVRDYAHIFSCMMTFVVRAADKAIPGFPVTTTDSQLYLIRQFLNSNIPEDLVHAPPSFWDLVHQVCWSMLTSIPVSNEFNELDIPLTRFLIAYHLLDDLSARFKMATHICHNMIAIQWCWRAMGLYQCKKLASSKDNSEMGVYEDISKYLTEGGHSPFAVLRCHIHPITAISMQEPSLPLFLMGADMETFSFKSHPFTMSSFKDFAVGLVSSSESLLLSLLDGLDITDLDARIHTALSLDNSDGWFKDTLRDEEHGYSFLTDERNGFSRYQDSLMDHICRNDSTVYAVHTPDGIQFKPNALLSFIDDVDDLVEHLYASLNFTWAGAARGTEIEDIRYKNGHAPRNLYFTNGVLTFVTFYNKTQHNTGRPSMIPRAVPPRLARLFIILLAVIYPCTQYIANIQSTKAHAVLYSSCIFVHRARPLNTERMTDILRRFTQETFIFPLGVRDCRHLMKFVLKHAVGLALQEDPGDSPSLYRILDGLWGHSSKVSQTYYAVEEDTFSHIDAKDVTKAQIFSLAYHEWLGIGYEHLPANLRIGHAEPAKALTQAPAGKIDTAAFVQSLHATIPMLGDALQATVSDAVHTYMAMHAIQPRPPTLRSLPVSPPFRVIVHPSRKVALERLYGTSEPRFTSPQQGELFELVMQNTRHVLGILPTGGGKSLMFYGPPLMESEGITIVVSPFVALANQQYREAKRYGIDVVQWPSSTIDCSSARLLVVNAEHLIHGQLDDWLTAASKLGLIKRIIFDEAHEILVSSNYRDCYSKVQSLMDLGVTIVFLTATIYRSSIPELAKAFNIENLEVIAAPTIRPNIRYQVDTYSDERLILEHLTQAYREAVQHATPRDRLLIYCRSYNECDRVAAALRLPVHKAKYTNDPAADADTRHRVEQDWLTGVTQGLVATTGFGTGINYPYVNHVFVLNPYDMISVTQQTGRLGRTGEVTFARIIGQTSRYRKAPAITGVDHAGKHQLYQLFTTNTCRRLSLGSFDDESHSCHSVPGCTPCDYCDTLENLPPVPPRYTYPLRDTRLSREQVTCESGGQITSESGGQITSESGGQITSESRGQITSESSDPVTGSNSMIFDKSTRPAVHAYHDIGDHYHNHLSTPTFFDKHVARSVSPPLPSTPRPHSHHEALALNKQEGVAKRDLAQVRSQSFKRLVDMRDRCLTCQVFGRTPCGTEDGFRCPVGIYGYRCQYMLDGEPLPTLYGDVYKMALRNFDKTCRVCWICYFPFSYKTHTKDDDICKMQKDVLSPIAWALFCLPIVLSPSVAHGLQDKLLHTAGITTPIFQSLETYLQWLVKPHPTVQNSANLVELCIAFEQLYHAKDWP</sequence>
<evidence type="ECO:0000259" key="9">
    <source>
        <dbReference type="PROSITE" id="PS51192"/>
    </source>
</evidence>
<dbReference type="GO" id="GO:0043138">
    <property type="term" value="F:3'-5' DNA helicase activity"/>
    <property type="evidence" value="ECO:0007669"/>
    <property type="project" value="UniProtKB-EC"/>
</dbReference>
<keyword evidence="6" id="KW-0863">Zinc-finger</keyword>
<dbReference type="GO" id="GO:0000724">
    <property type="term" value="P:double-strand break repair via homologous recombination"/>
    <property type="evidence" value="ECO:0007669"/>
    <property type="project" value="TreeGrafter"/>
</dbReference>
<organism evidence="11 12">
    <name type="scientific">Pleurotus ostreatus</name>
    <name type="common">Oyster mushroom</name>
    <name type="synonym">White-rot fungus</name>
    <dbReference type="NCBI Taxonomy" id="5322"/>
    <lineage>
        <taxon>Eukaryota</taxon>
        <taxon>Fungi</taxon>
        <taxon>Dikarya</taxon>
        <taxon>Basidiomycota</taxon>
        <taxon>Agaricomycotina</taxon>
        <taxon>Agaricomycetes</taxon>
        <taxon>Agaricomycetidae</taxon>
        <taxon>Agaricales</taxon>
        <taxon>Pleurotineae</taxon>
        <taxon>Pleurotaceae</taxon>
        <taxon>Pleurotus</taxon>
    </lineage>
</organism>
<dbReference type="InterPro" id="IPR011545">
    <property type="entry name" value="DEAD/DEAH_box_helicase_dom"/>
</dbReference>
<dbReference type="PROSITE" id="PS51192">
    <property type="entry name" value="HELICASE_ATP_BIND_1"/>
    <property type="match status" value="1"/>
</dbReference>
<evidence type="ECO:0000313" key="11">
    <source>
        <dbReference type="EMBL" id="KAF7426810.1"/>
    </source>
</evidence>
<keyword evidence="3" id="KW-0067">ATP-binding</keyword>
<dbReference type="VEuPathDB" id="FungiDB:PC9H_009179"/>
<evidence type="ECO:0000256" key="5">
    <source>
        <dbReference type="ARBA" id="ARBA00034808"/>
    </source>
</evidence>
<dbReference type="Pfam" id="PF00271">
    <property type="entry name" value="Helicase_C"/>
    <property type="match status" value="1"/>
</dbReference>
<feature type="region of interest" description="Disordered" evidence="7">
    <location>
        <begin position="1"/>
        <end position="21"/>
    </location>
</feature>
<dbReference type="SMART" id="SM00487">
    <property type="entry name" value="DEXDc"/>
    <property type="match status" value="1"/>
</dbReference>
<dbReference type="GO" id="GO:0005694">
    <property type="term" value="C:chromosome"/>
    <property type="evidence" value="ECO:0007669"/>
    <property type="project" value="TreeGrafter"/>
</dbReference>
<feature type="compositionally biased region" description="Polar residues" evidence="7">
    <location>
        <begin position="1473"/>
        <end position="1520"/>
    </location>
</feature>
<feature type="domain" description="C2H2-type" evidence="8">
    <location>
        <begin position="44"/>
        <end position="76"/>
    </location>
</feature>
<dbReference type="InterPro" id="IPR013087">
    <property type="entry name" value="Znf_C2H2_type"/>
</dbReference>
<dbReference type="InterPro" id="IPR001650">
    <property type="entry name" value="Helicase_C-like"/>
</dbReference>
<dbReference type="EMBL" id="JACETU010000006">
    <property type="protein sequence ID" value="KAF7426810.1"/>
    <property type="molecule type" value="Genomic_DNA"/>
</dbReference>
<dbReference type="GeneID" id="59378997"/>
<feature type="region of interest" description="Disordered" evidence="7">
    <location>
        <begin position="65"/>
        <end position="94"/>
    </location>
</feature>
<accession>A0A8H7DR03</accession>
<evidence type="ECO:0000259" key="10">
    <source>
        <dbReference type="PROSITE" id="PS51194"/>
    </source>
</evidence>
<dbReference type="PROSITE" id="PS51194">
    <property type="entry name" value="HELICASE_CTER"/>
    <property type="match status" value="1"/>
</dbReference>
<feature type="domain" description="Helicase ATP-binding" evidence="9">
    <location>
        <begin position="1085"/>
        <end position="1244"/>
    </location>
</feature>
<keyword evidence="6" id="KW-0479">Metal-binding</keyword>
<evidence type="ECO:0000256" key="4">
    <source>
        <dbReference type="ARBA" id="ARBA00034617"/>
    </source>
</evidence>
<reference evidence="11" key="1">
    <citation type="submission" date="2019-07" db="EMBL/GenBank/DDBJ databases">
        <authorList>
            <person name="Palmer J.M."/>
        </authorList>
    </citation>
    <scope>NUCLEOTIDE SEQUENCE</scope>
    <source>
        <strain evidence="11">PC9</strain>
    </source>
</reference>
<dbReference type="SUPFAM" id="SSF52540">
    <property type="entry name" value="P-loop containing nucleoside triphosphate hydrolases"/>
    <property type="match status" value="1"/>
</dbReference>
<evidence type="ECO:0000259" key="8">
    <source>
        <dbReference type="PROSITE" id="PS50157"/>
    </source>
</evidence>
<dbReference type="GO" id="GO:0008270">
    <property type="term" value="F:zinc ion binding"/>
    <property type="evidence" value="ECO:0007669"/>
    <property type="project" value="UniProtKB-KW"/>
</dbReference>
<dbReference type="GO" id="GO:0005737">
    <property type="term" value="C:cytoplasm"/>
    <property type="evidence" value="ECO:0007669"/>
    <property type="project" value="TreeGrafter"/>
</dbReference>
<dbReference type="InterPro" id="IPR022698">
    <property type="entry name" value="OrsD"/>
</dbReference>
<comment type="similarity">
    <text evidence="1">Belongs to the helicase family. RecQ subfamily.</text>
</comment>
<evidence type="ECO:0000256" key="2">
    <source>
        <dbReference type="ARBA" id="ARBA00022741"/>
    </source>
</evidence>
<evidence type="ECO:0000256" key="1">
    <source>
        <dbReference type="ARBA" id="ARBA00005446"/>
    </source>
</evidence>
<dbReference type="Proteomes" id="UP000623687">
    <property type="component" value="Unassembled WGS sequence"/>
</dbReference>
<dbReference type="GO" id="GO:0003676">
    <property type="term" value="F:nucleic acid binding"/>
    <property type="evidence" value="ECO:0007669"/>
    <property type="project" value="InterPro"/>
</dbReference>
<dbReference type="GO" id="GO:0005524">
    <property type="term" value="F:ATP binding"/>
    <property type="evidence" value="ECO:0007669"/>
    <property type="project" value="UniProtKB-KW"/>
</dbReference>
<gene>
    <name evidence="11" type="ORF">PC9H_009179</name>
</gene>
<dbReference type="SMART" id="SM00490">
    <property type="entry name" value="HELICc"/>
    <property type="match status" value="1"/>
</dbReference>
<dbReference type="PROSITE" id="PS50157">
    <property type="entry name" value="ZINC_FINGER_C2H2_2"/>
    <property type="match status" value="1"/>
</dbReference>
<protein>
    <recommendedName>
        <fullName evidence="5">DNA 3'-5' helicase</fullName>
        <ecNumber evidence="5">5.6.2.4</ecNumber>
    </recommendedName>
</protein>
<comment type="caution">
    <text evidence="11">The sequence shown here is derived from an EMBL/GenBank/DDBJ whole genome shotgun (WGS) entry which is preliminary data.</text>
</comment>
<dbReference type="RefSeq" id="XP_036630114.1">
    <property type="nucleotide sequence ID" value="XM_036778686.1"/>
</dbReference>
<keyword evidence="2" id="KW-0547">Nucleotide-binding</keyword>
<feature type="compositionally biased region" description="Low complexity" evidence="7">
    <location>
        <begin position="78"/>
        <end position="92"/>
    </location>
</feature>